<evidence type="ECO:0000256" key="4">
    <source>
        <dbReference type="ARBA" id="ARBA00022691"/>
    </source>
</evidence>
<dbReference type="InterPro" id="IPR003356">
    <property type="entry name" value="DNA_methylase_A-5"/>
</dbReference>
<comment type="caution">
    <text evidence="10">The sequence shown here is derived from an EMBL/GenBank/DDBJ whole genome shotgun (WGS) entry which is preliminary data.</text>
</comment>
<evidence type="ECO:0000256" key="1">
    <source>
        <dbReference type="ARBA" id="ARBA00011900"/>
    </source>
</evidence>
<dbReference type="SUPFAM" id="SSF116734">
    <property type="entry name" value="DNA methylase specificity domain"/>
    <property type="match status" value="1"/>
</dbReference>
<keyword evidence="4" id="KW-0949">S-adenosyl-L-methionine</keyword>
<dbReference type="GO" id="GO:0009307">
    <property type="term" value="P:DNA restriction-modification system"/>
    <property type="evidence" value="ECO:0007669"/>
    <property type="project" value="UniProtKB-KW"/>
</dbReference>
<keyword evidence="2" id="KW-0489">Methyltransferase</keyword>
<dbReference type="Pfam" id="PF13588">
    <property type="entry name" value="HSDR_N_2"/>
    <property type="match status" value="1"/>
</dbReference>
<gene>
    <name evidence="10" type="ORF">DW068_13930</name>
</gene>
<dbReference type="InterPro" id="IPR029063">
    <property type="entry name" value="SAM-dependent_MTases_sf"/>
</dbReference>
<keyword evidence="6" id="KW-0238">DNA-binding</keyword>
<evidence type="ECO:0000313" key="11">
    <source>
        <dbReference type="Proteomes" id="UP000283497"/>
    </source>
</evidence>
<dbReference type="PRINTS" id="PR00507">
    <property type="entry name" value="N12N6MTFRASE"/>
</dbReference>
<evidence type="ECO:0000256" key="5">
    <source>
        <dbReference type="ARBA" id="ARBA00022747"/>
    </source>
</evidence>
<dbReference type="Proteomes" id="UP000283497">
    <property type="component" value="Unassembled WGS sequence"/>
</dbReference>
<dbReference type="PANTHER" id="PTHR42933:SF4">
    <property type="entry name" value="TYPE I RESTRICTION ENZYME ECOKI METHYLASE SUBUNIT"/>
    <property type="match status" value="1"/>
</dbReference>
<keyword evidence="3" id="KW-0808">Transferase</keyword>
<keyword evidence="10" id="KW-0378">Hydrolase</keyword>
<proteinExistence type="predicted"/>
<name>A0A415G487_9FIRM</name>
<dbReference type="InterPro" id="IPR051537">
    <property type="entry name" value="DNA_Adenine_Mtase"/>
</dbReference>
<keyword evidence="5" id="KW-0680">Restriction system</keyword>
<dbReference type="InterPro" id="IPR044946">
    <property type="entry name" value="Restrct_endonuc_typeI_TRD_sf"/>
</dbReference>
<dbReference type="GO" id="GO:0009007">
    <property type="term" value="F:site-specific DNA-methyltransferase (adenine-specific) activity"/>
    <property type="evidence" value="ECO:0007669"/>
    <property type="project" value="UniProtKB-EC"/>
</dbReference>
<dbReference type="EC" id="2.1.1.72" evidence="1"/>
<keyword evidence="10" id="KW-0540">Nuclease</keyword>
<dbReference type="RefSeq" id="WP_118315087.1">
    <property type="nucleotide sequence ID" value="NZ_QRNJ01000068.1"/>
</dbReference>
<accession>A0A415G487</accession>
<protein>
    <recommendedName>
        <fullName evidence="1">site-specific DNA-methyltransferase (adenine-specific)</fullName>
        <ecNumber evidence="1">2.1.1.72</ecNumber>
    </recommendedName>
</protein>
<feature type="domain" description="DNA methylase adenine-specific" evidence="8">
    <location>
        <begin position="280"/>
        <end position="534"/>
    </location>
</feature>
<comment type="catalytic activity">
    <reaction evidence="7">
        <text>a 2'-deoxyadenosine in DNA + S-adenosyl-L-methionine = an N(6)-methyl-2'-deoxyadenosine in DNA + S-adenosyl-L-homocysteine + H(+)</text>
        <dbReference type="Rhea" id="RHEA:15197"/>
        <dbReference type="Rhea" id="RHEA-COMP:12418"/>
        <dbReference type="Rhea" id="RHEA-COMP:12419"/>
        <dbReference type="ChEBI" id="CHEBI:15378"/>
        <dbReference type="ChEBI" id="CHEBI:57856"/>
        <dbReference type="ChEBI" id="CHEBI:59789"/>
        <dbReference type="ChEBI" id="CHEBI:90615"/>
        <dbReference type="ChEBI" id="CHEBI:90616"/>
        <dbReference type="EC" id="2.1.1.72"/>
    </reaction>
</comment>
<evidence type="ECO:0000259" key="8">
    <source>
        <dbReference type="Pfam" id="PF02384"/>
    </source>
</evidence>
<reference evidence="10 11" key="1">
    <citation type="submission" date="2018-08" db="EMBL/GenBank/DDBJ databases">
        <title>A genome reference for cultivated species of the human gut microbiota.</title>
        <authorList>
            <person name="Zou Y."/>
            <person name="Xue W."/>
            <person name="Luo G."/>
        </authorList>
    </citation>
    <scope>NUCLEOTIDE SEQUENCE [LARGE SCALE GENOMIC DNA]</scope>
    <source>
        <strain evidence="10 11">AF45-14BH</strain>
    </source>
</reference>
<dbReference type="InterPro" id="IPR029464">
    <property type="entry name" value="HSDR_N"/>
</dbReference>
<organism evidence="10 11">
    <name type="scientific">Anaerobutyricum hallii</name>
    <dbReference type="NCBI Taxonomy" id="39488"/>
    <lineage>
        <taxon>Bacteria</taxon>
        <taxon>Bacillati</taxon>
        <taxon>Bacillota</taxon>
        <taxon>Clostridia</taxon>
        <taxon>Lachnospirales</taxon>
        <taxon>Lachnospiraceae</taxon>
        <taxon>Anaerobutyricum</taxon>
    </lineage>
</organism>
<evidence type="ECO:0000256" key="3">
    <source>
        <dbReference type="ARBA" id="ARBA00022679"/>
    </source>
</evidence>
<dbReference type="GO" id="GO:0003677">
    <property type="term" value="F:DNA binding"/>
    <property type="evidence" value="ECO:0007669"/>
    <property type="project" value="UniProtKB-KW"/>
</dbReference>
<dbReference type="Gene3D" id="3.90.1570.30">
    <property type="match status" value="1"/>
</dbReference>
<evidence type="ECO:0000256" key="2">
    <source>
        <dbReference type="ARBA" id="ARBA00022603"/>
    </source>
</evidence>
<keyword evidence="10" id="KW-0255">Endonuclease</keyword>
<feature type="domain" description="Type I restriction enzyme R protein N-terminal" evidence="9">
    <location>
        <begin position="22"/>
        <end position="110"/>
    </location>
</feature>
<evidence type="ECO:0000259" key="9">
    <source>
        <dbReference type="Pfam" id="PF13588"/>
    </source>
</evidence>
<evidence type="ECO:0000313" key="10">
    <source>
        <dbReference type="EMBL" id="RHK35119.1"/>
    </source>
</evidence>
<dbReference type="Pfam" id="PF02384">
    <property type="entry name" value="N6_Mtase"/>
    <property type="match status" value="1"/>
</dbReference>
<dbReference type="GO" id="GO:0032259">
    <property type="term" value="P:methylation"/>
    <property type="evidence" value="ECO:0007669"/>
    <property type="project" value="UniProtKB-KW"/>
</dbReference>
<dbReference type="Gene3D" id="3.90.220.20">
    <property type="entry name" value="DNA methylase specificity domains"/>
    <property type="match status" value="1"/>
</dbReference>
<dbReference type="GO" id="GO:0004519">
    <property type="term" value="F:endonuclease activity"/>
    <property type="evidence" value="ECO:0007669"/>
    <property type="project" value="UniProtKB-KW"/>
</dbReference>
<dbReference type="EMBL" id="QRNJ01000068">
    <property type="protein sequence ID" value="RHK35119.1"/>
    <property type="molecule type" value="Genomic_DNA"/>
</dbReference>
<dbReference type="SUPFAM" id="SSF53335">
    <property type="entry name" value="S-adenosyl-L-methionine-dependent methyltransferases"/>
    <property type="match status" value="1"/>
</dbReference>
<sequence>MGSINTETETVIKKILPYMKRRGYNIEQDFDFETAVSTTDRYTRGYVDILVTLGKKTPFFLIEAKRLGKNLTKKDRDQAILYARSKEIKVPFVVVTNGKDIQCFNTKNKQRIIWNGKRSDKVPSRSQIEKVVKTLRIKPDEVIINISNDESLPYRHGLPLRQLNALFAKGHNTIRKIEKDEDYAFADFSKLLFLKLLEEKNDLDESFSLPYSYRFYELAEYPIQNADQVKNTIKSMISQIVTDTSYGEVLTEPLRLENPKTFLGLVKDLASVSFCDCNVDSKGAAFEYYVRATLKGKKLGQYFTPRELVQVMTCLIGEDKIINSVIMGSKLKVLDPACGTGGFLVYLMQEALSKLQVKLKNRDITKESYDQCVKRIKEDIFYGSDANRGVAASAKMNMIIASDGHTHIVHEDSLSAKAVNWSVTKPDCNLVMTNPPFGTAEGDSLSKSDKEQFQISTTKGQYLFMQKMIDCTVPGGEICTVIDEGVLNTSKGWELRRYILANCIIKAVINLPPETFKPNKINVKSSVLYLEKREIIDVDLEDNYKVTFCALDSLGYIGSGDKIRGFDNIIFLDEIRKKVLNHELGEERAGYHWKAYDIWSNEIADDKGFRLDYKYWEPQFRKKFKQLEGTGCLSIKNLNTIETARGISPSSEYYVDEKDGFALVVKAGSNISRFGEILITPDSDWIEKSLYDEYVQRSEDNMENRNIVKKGDVLLASTGEGTLGKCCVYDKDIPAIADGHVTIIRVDKKIIDPYYLTDYLRCGFGEKQIACFYSGSTGLIELTPEQVDMIIIDNAGEKQDINVQKEISKAIRRREKKYITQIEEAKELLETVDKIWD</sequence>
<evidence type="ECO:0000256" key="6">
    <source>
        <dbReference type="ARBA" id="ARBA00023125"/>
    </source>
</evidence>
<evidence type="ECO:0000256" key="7">
    <source>
        <dbReference type="ARBA" id="ARBA00047942"/>
    </source>
</evidence>
<dbReference type="PANTHER" id="PTHR42933">
    <property type="entry name" value="SLR6095 PROTEIN"/>
    <property type="match status" value="1"/>
</dbReference>
<dbReference type="Gene3D" id="3.40.50.150">
    <property type="entry name" value="Vaccinia Virus protein VP39"/>
    <property type="match status" value="1"/>
</dbReference>
<dbReference type="AlphaFoldDB" id="A0A415G487"/>
<dbReference type="GO" id="GO:0008170">
    <property type="term" value="F:N-methyltransferase activity"/>
    <property type="evidence" value="ECO:0007669"/>
    <property type="project" value="InterPro"/>
</dbReference>